<dbReference type="Pfam" id="PF06197">
    <property type="entry name" value="DUF998"/>
    <property type="match status" value="1"/>
</dbReference>
<feature type="transmembrane region" description="Helical" evidence="2">
    <location>
        <begin position="29"/>
        <end position="48"/>
    </location>
</feature>
<dbReference type="EMBL" id="QOIL01000013">
    <property type="protein sequence ID" value="RCG28593.1"/>
    <property type="molecule type" value="Genomic_DNA"/>
</dbReference>
<sequence length="258" mass="26720">MSTAEPPSSPARPHAAVTADPARHGLARMAAYAGCLWIACTLATAVAAELGRPGGLDLIRPTFSELIFTGPGARLVGLSMVSLAFASICVVFALAGLRAPTGRLAQALIAGWAGTLVVAAIFPMTPVGAPPVWHDTLHRYAALAGLVCLPVAGLRLARRFRDDPRWRPAVALLRPLSAASLLGVAAFLATFVPVDHPLWLLGARQYSGITERVPLAADLALLATLAGAVLRAAAPRRPGSRSHRSAEPGARVGPVITP</sequence>
<dbReference type="RefSeq" id="WP_114030921.1">
    <property type="nucleotide sequence ID" value="NZ_QOIL01000013.1"/>
</dbReference>
<protein>
    <submittedName>
        <fullName evidence="3">DUF998 domain-containing protein</fullName>
    </submittedName>
</protein>
<dbReference type="OrthoDB" id="3676461at2"/>
<keyword evidence="2" id="KW-1133">Transmembrane helix</keyword>
<evidence type="ECO:0000256" key="2">
    <source>
        <dbReference type="SAM" id="Phobius"/>
    </source>
</evidence>
<feature type="transmembrane region" description="Helical" evidence="2">
    <location>
        <begin position="104"/>
        <end position="125"/>
    </location>
</feature>
<feature type="region of interest" description="Disordered" evidence="1">
    <location>
        <begin position="236"/>
        <end position="258"/>
    </location>
</feature>
<proteinExistence type="predicted"/>
<keyword evidence="4" id="KW-1185">Reference proteome</keyword>
<evidence type="ECO:0000256" key="1">
    <source>
        <dbReference type="SAM" id="MobiDB-lite"/>
    </source>
</evidence>
<accession>A0A367FDZ9</accession>
<keyword evidence="2" id="KW-0472">Membrane</keyword>
<dbReference type="AlphaFoldDB" id="A0A367FDZ9"/>
<name>A0A367FDZ9_9ACTN</name>
<reference evidence="3 4" key="1">
    <citation type="submission" date="2018-06" db="EMBL/GenBank/DDBJ databases">
        <title>Sphaerisporangium craniellae sp. nov., isolated from a marine sponge in the South China Sea.</title>
        <authorList>
            <person name="Li L."/>
        </authorList>
    </citation>
    <scope>NUCLEOTIDE SEQUENCE [LARGE SCALE GENOMIC DNA]</scope>
    <source>
        <strain evidence="3 4">CCTCC AA 208026</strain>
    </source>
</reference>
<feature type="transmembrane region" description="Helical" evidence="2">
    <location>
        <begin position="75"/>
        <end position="97"/>
    </location>
</feature>
<dbReference type="InterPro" id="IPR009339">
    <property type="entry name" value="DUF998"/>
</dbReference>
<evidence type="ECO:0000313" key="3">
    <source>
        <dbReference type="EMBL" id="RCG28593.1"/>
    </source>
</evidence>
<feature type="transmembrane region" description="Helical" evidence="2">
    <location>
        <begin position="169"/>
        <end position="193"/>
    </location>
</feature>
<keyword evidence="2" id="KW-0812">Transmembrane</keyword>
<dbReference type="Proteomes" id="UP000253094">
    <property type="component" value="Unassembled WGS sequence"/>
</dbReference>
<comment type="caution">
    <text evidence="3">The sequence shown here is derived from an EMBL/GenBank/DDBJ whole genome shotgun (WGS) entry which is preliminary data.</text>
</comment>
<evidence type="ECO:0000313" key="4">
    <source>
        <dbReference type="Proteomes" id="UP000253094"/>
    </source>
</evidence>
<feature type="transmembrane region" description="Helical" evidence="2">
    <location>
        <begin position="213"/>
        <end position="234"/>
    </location>
</feature>
<feature type="transmembrane region" description="Helical" evidence="2">
    <location>
        <begin position="137"/>
        <end position="157"/>
    </location>
</feature>
<gene>
    <name evidence="3" type="ORF">DQ384_22855</name>
</gene>
<organism evidence="3 4">
    <name type="scientific">Sphaerisporangium album</name>
    <dbReference type="NCBI Taxonomy" id="509200"/>
    <lineage>
        <taxon>Bacteria</taxon>
        <taxon>Bacillati</taxon>
        <taxon>Actinomycetota</taxon>
        <taxon>Actinomycetes</taxon>
        <taxon>Streptosporangiales</taxon>
        <taxon>Streptosporangiaceae</taxon>
        <taxon>Sphaerisporangium</taxon>
    </lineage>
</organism>